<dbReference type="EMBL" id="AZEG01000005">
    <property type="protein sequence ID" value="KRL38267.1"/>
    <property type="molecule type" value="Genomic_DNA"/>
</dbReference>
<evidence type="ECO:0000313" key="4">
    <source>
        <dbReference type="Proteomes" id="UP000051155"/>
    </source>
</evidence>
<dbReference type="Gene3D" id="3.30.70.260">
    <property type="match status" value="1"/>
</dbReference>
<evidence type="ECO:0000259" key="2">
    <source>
        <dbReference type="PROSITE" id="PS51671"/>
    </source>
</evidence>
<comment type="similarity">
    <text evidence="1">Belongs to the UPF0237 family.</text>
</comment>
<protein>
    <recommendedName>
        <fullName evidence="1">UPF0237 protein FD20_GL001880</fullName>
    </recommendedName>
</protein>
<dbReference type="Pfam" id="PF13740">
    <property type="entry name" value="ACT_6"/>
    <property type="match status" value="1"/>
</dbReference>
<dbReference type="CDD" id="cd04872">
    <property type="entry name" value="ACT_1ZPV"/>
    <property type="match status" value="1"/>
</dbReference>
<evidence type="ECO:0000256" key="1">
    <source>
        <dbReference type="HAMAP-Rule" id="MF_01054"/>
    </source>
</evidence>
<dbReference type="Proteomes" id="UP000051155">
    <property type="component" value="Unassembled WGS sequence"/>
</dbReference>
<organism evidence="3 4">
    <name type="scientific">Liquorilactobacillus uvarum DSM 19971</name>
    <dbReference type="NCBI Taxonomy" id="1423812"/>
    <lineage>
        <taxon>Bacteria</taxon>
        <taxon>Bacillati</taxon>
        <taxon>Bacillota</taxon>
        <taxon>Bacilli</taxon>
        <taxon>Lactobacillales</taxon>
        <taxon>Lactobacillaceae</taxon>
        <taxon>Liquorilactobacillus</taxon>
    </lineage>
</organism>
<dbReference type="AlphaFoldDB" id="A0A0R1QAR3"/>
<dbReference type="SUPFAM" id="SSF55021">
    <property type="entry name" value="ACT-like"/>
    <property type="match status" value="1"/>
</dbReference>
<keyword evidence="4" id="KW-1185">Reference proteome</keyword>
<feature type="domain" description="ACT" evidence="2">
    <location>
        <begin position="15"/>
        <end position="89"/>
    </location>
</feature>
<proteinExistence type="inferred from homology"/>
<gene>
    <name evidence="3" type="ORF">FD20_GL001880</name>
</gene>
<comment type="caution">
    <text evidence="3">The sequence shown here is derived from an EMBL/GenBank/DDBJ whole genome shotgun (WGS) entry which is preliminary data.</text>
</comment>
<reference evidence="3 4" key="1">
    <citation type="journal article" date="2015" name="Genome Announc.">
        <title>Expanding the biotechnology potential of lactobacilli through comparative genomics of 213 strains and associated genera.</title>
        <authorList>
            <person name="Sun Z."/>
            <person name="Harris H.M."/>
            <person name="McCann A."/>
            <person name="Guo C."/>
            <person name="Argimon S."/>
            <person name="Zhang W."/>
            <person name="Yang X."/>
            <person name="Jeffery I.B."/>
            <person name="Cooney J.C."/>
            <person name="Kagawa T.F."/>
            <person name="Liu W."/>
            <person name="Song Y."/>
            <person name="Salvetti E."/>
            <person name="Wrobel A."/>
            <person name="Rasinkangas P."/>
            <person name="Parkhill J."/>
            <person name="Rea M.C."/>
            <person name="O'Sullivan O."/>
            <person name="Ritari J."/>
            <person name="Douillard F.P."/>
            <person name="Paul Ross R."/>
            <person name="Yang R."/>
            <person name="Briner A.E."/>
            <person name="Felis G.E."/>
            <person name="de Vos W.M."/>
            <person name="Barrangou R."/>
            <person name="Klaenhammer T.R."/>
            <person name="Caufield P.W."/>
            <person name="Cui Y."/>
            <person name="Zhang H."/>
            <person name="O'Toole P.W."/>
        </authorList>
    </citation>
    <scope>NUCLEOTIDE SEQUENCE [LARGE SCALE GENOMIC DNA]</scope>
    <source>
        <strain evidence="3 4">DSM 19971</strain>
    </source>
</reference>
<dbReference type="InterPro" id="IPR050990">
    <property type="entry name" value="UPF0237/GcvR_regulator"/>
</dbReference>
<dbReference type="PATRIC" id="fig|1423812.3.peg.1998"/>
<dbReference type="HAMAP" id="MF_01054">
    <property type="entry name" value="UPF0237"/>
    <property type="match status" value="1"/>
</dbReference>
<dbReference type="NCBIfam" id="NF001220">
    <property type="entry name" value="PRK00194.1"/>
    <property type="match status" value="1"/>
</dbReference>
<dbReference type="PANTHER" id="PTHR34875">
    <property type="entry name" value="UPF0237 PROTEIN MJ1558"/>
    <property type="match status" value="1"/>
</dbReference>
<dbReference type="STRING" id="1423812.FD20_GL001880"/>
<evidence type="ECO:0000313" key="3">
    <source>
        <dbReference type="EMBL" id="KRL38267.1"/>
    </source>
</evidence>
<dbReference type="InterPro" id="IPR045865">
    <property type="entry name" value="ACT-like_dom_sf"/>
</dbReference>
<dbReference type="PROSITE" id="PS51671">
    <property type="entry name" value="ACT"/>
    <property type="match status" value="1"/>
</dbReference>
<dbReference type="PANTHER" id="PTHR34875:SF6">
    <property type="entry name" value="UPF0237 PROTEIN MJ1558"/>
    <property type="match status" value="1"/>
</dbReference>
<dbReference type="InterPro" id="IPR022986">
    <property type="entry name" value="UPF0237_ACT"/>
</dbReference>
<name>A0A0R1QAR3_9LACO</name>
<accession>A0A0R1QAR3</accession>
<sequence length="100" mass="11329">MELKIKNEVAPMKAILTTIGKDQVGIIAGVSHFLAEKEINISDVSQTIMNGYFTMMMMVEIQNNKTDFAVLSQQLDELGKQLGVEIKIRREEIYDAMHQL</sequence>
<dbReference type="InterPro" id="IPR002912">
    <property type="entry name" value="ACT_dom"/>
</dbReference>